<dbReference type="EMBL" id="OR343189">
    <property type="protein sequence ID" value="WNL50468.1"/>
    <property type="molecule type" value="Genomic_DNA"/>
</dbReference>
<dbReference type="Pfam" id="PF19262">
    <property type="entry name" value="DUF5905"/>
    <property type="match status" value="1"/>
</dbReference>
<evidence type="ECO:0000313" key="1">
    <source>
        <dbReference type="EMBL" id="WNL50468.1"/>
    </source>
</evidence>
<keyword evidence="1" id="KW-0812">Transmembrane</keyword>
<reference evidence="1" key="1">
    <citation type="submission" date="2023-07" db="EMBL/GenBank/DDBJ databases">
        <authorList>
            <person name="Xia Y."/>
        </authorList>
    </citation>
    <scope>NUCLEOTIDE SEQUENCE</scope>
    <source>
        <strain evidence="1">E</strain>
    </source>
</reference>
<name>A0AA96ENR8_9VIRU</name>
<sequence length="145" mass="16507">MEKSCCVCVHSPLTLSQLSALCVVESDAEWRDKNIDSLSAEILKTTEQEMGQKLYNQLCRGKKDDYLVVFATLVKFLLVIYSEDMEKDRTTEAATNFLCGIPTVDIVKKMSRETKDGIFELVLFWWIIPIEELPESLFDALCIDG</sequence>
<protein>
    <submittedName>
        <fullName evidence="1">Transmembrane domain containing protein</fullName>
    </submittedName>
</protein>
<accession>A0AA96ENR8</accession>
<dbReference type="InterPro" id="IPR045366">
    <property type="entry name" value="DUF5905"/>
</dbReference>
<keyword evidence="1" id="KW-0472">Membrane</keyword>
<gene>
    <name evidence="1" type="ORF">MarDSR_429</name>
</gene>
<organism evidence="1">
    <name type="scientific">Marseillevirus sp</name>
    <dbReference type="NCBI Taxonomy" id="2809551"/>
    <lineage>
        <taxon>Viruses</taxon>
        <taxon>Varidnaviria</taxon>
        <taxon>Bamfordvirae</taxon>
        <taxon>Nucleocytoviricota</taxon>
        <taxon>Megaviricetes</taxon>
        <taxon>Pimascovirales</taxon>
        <taxon>Pimascovirales incertae sedis</taxon>
        <taxon>Marseilleviridae</taxon>
        <taxon>Marseillevirus</taxon>
    </lineage>
</organism>
<proteinExistence type="predicted"/>